<name>A0AAJ0C9U3_9PEZI</name>
<sequence length="173" mass="19950">MVSDKNRLYIALYPSGISNNKERKYHWGFLIGPKIENQDQVPGICCHVKNRPVGGWIYSEEQLPDVRCISNLLARILIAKIEDDKRLLNILRTIPIIQDDPSWRCRTWIKNALAEMGRDGMAVGTSKLDWQKIEVTARKYVEDKTAAGRYEREVDLAKPRPTWDMIGNRESVP</sequence>
<organism evidence="1 2">
    <name type="scientific">Phialemonium atrogriseum</name>
    <dbReference type="NCBI Taxonomy" id="1093897"/>
    <lineage>
        <taxon>Eukaryota</taxon>
        <taxon>Fungi</taxon>
        <taxon>Dikarya</taxon>
        <taxon>Ascomycota</taxon>
        <taxon>Pezizomycotina</taxon>
        <taxon>Sordariomycetes</taxon>
        <taxon>Sordariomycetidae</taxon>
        <taxon>Cephalothecales</taxon>
        <taxon>Cephalothecaceae</taxon>
        <taxon>Phialemonium</taxon>
    </lineage>
</organism>
<dbReference type="Proteomes" id="UP001244011">
    <property type="component" value="Unassembled WGS sequence"/>
</dbReference>
<dbReference type="AlphaFoldDB" id="A0AAJ0C9U3"/>
<dbReference type="GeneID" id="85307375"/>
<dbReference type="Pfam" id="PF21858">
    <property type="entry name" value="DUF6914"/>
    <property type="match status" value="1"/>
</dbReference>
<reference evidence="1" key="1">
    <citation type="submission" date="2023-06" db="EMBL/GenBank/DDBJ databases">
        <title>Genome-scale phylogeny and comparative genomics of the fungal order Sordariales.</title>
        <authorList>
            <consortium name="Lawrence Berkeley National Laboratory"/>
            <person name="Hensen N."/>
            <person name="Bonometti L."/>
            <person name="Westerberg I."/>
            <person name="Brannstrom I.O."/>
            <person name="Guillou S."/>
            <person name="Cros-Aarteil S."/>
            <person name="Calhoun S."/>
            <person name="Haridas S."/>
            <person name="Kuo A."/>
            <person name="Mondo S."/>
            <person name="Pangilinan J."/>
            <person name="Riley R."/>
            <person name="Labutti K."/>
            <person name="Andreopoulos B."/>
            <person name="Lipzen A."/>
            <person name="Chen C."/>
            <person name="Yanf M."/>
            <person name="Daum C."/>
            <person name="Ng V."/>
            <person name="Clum A."/>
            <person name="Steindorff A."/>
            <person name="Ohm R."/>
            <person name="Martin F."/>
            <person name="Silar P."/>
            <person name="Natvig D."/>
            <person name="Lalanne C."/>
            <person name="Gautier V."/>
            <person name="Ament-Velasquez S.L."/>
            <person name="Kruys A."/>
            <person name="Hutchinson M.I."/>
            <person name="Powell A.J."/>
            <person name="Barry K."/>
            <person name="Miller A.N."/>
            <person name="Grigoriev I.V."/>
            <person name="Debuchy R."/>
            <person name="Gladieux P."/>
            <person name="Thoren M.H."/>
            <person name="Johannesson H."/>
        </authorList>
    </citation>
    <scope>NUCLEOTIDE SEQUENCE</scope>
    <source>
        <strain evidence="1">8032-3</strain>
    </source>
</reference>
<protein>
    <submittedName>
        <fullName evidence="1">Uncharacterized protein</fullName>
    </submittedName>
</protein>
<gene>
    <name evidence="1" type="ORF">QBC33DRAFT_442485</name>
</gene>
<evidence type="ECO:0000313" key="1">
    <source>
        <dbReference type="EMBL" id="KAK1772794.1"/>
    </source>
</evidence>
<comment type="caution">
    <text evidence="1">The sequence shown here is derived from an EMBL/GenBank/DDBJ whole genome shotgun (WGS) entry which is preliminary data.</text>
</comment>
<dbReference type="RefSeq" id="XP_060289007.1">
    <property type="nucleotide sequence ID" value="XM_060424188.1"/>
</dbReference>
<accession>A0AAJ0C9U3</accession>
<proteinExistence type="predicted"/>
<dbReference type="EMBL" id="MU838997">
    <property type="protein sequence ID" value="KAK1772794.1"/>
    <property type="molecule type" value="Genomic_DNA"/>
</dbReference>
<keyword evidence="2" id="KW-1185">Reference proteome</keyword>
<dbReference type="InterPro" id="IPR054208">
    <property type="entry name" value="DUF6914"/>
</dbReference>
<evidence type="ECO:0000313" key="2">
    <source>
        <dbReference type="Proteomes" id="UP001244011"/>
    </source>
</evidence>